<dbReference type="Proteomes" id="UP000091857">
    <property type="component" value="Chromosome 15"/>
</dbReference>
<feature type="compositionally biased region" description="Basic and acidic residues" evidence="1">
    <location>
        <begin position="1"/>
        <end position="21"/>
    </location>
</feature>
<proteinExistence type="predicted"/>
<evidence type="ECO:0000256" key="1">
    <source>
        <dbReference type="SAM" id="MobiDB-lite"/>
    </source>
</evidence>
<dbReference type="InterPro" id="IPR055513">
    <property type="entry name" value="DUF7086"/>
</dbReference>
<feature type="domain" description="DUF7086" evidence="2">
    <location>
        <begin position="191"/>
        <end position="322"/>
    </location>
</feature>
<dbReference type="AlphaFoldDB" id="A0A2C9UGU7"/>
<feature type="region of interest" description="Disordered" evidence="1">
    <location>
        <begin position="1"/>
        <end position="41"/>
    </location>
</feature>
<feature type="compositionally biased region" description="Low complexity" evidence="1">
    <location>
        <begin position="22"/>
        <end position="33"/>
    </location>
</feature>
<dbReference type="PANTHER" id="PTHR34272">
    <property type="entry name" value="EXPRESSED PROTEIN"/>
    <property type="match status" value="1"/>
</dbReference>
<dbReference type="PANTHER" id="PTHR34272:SF1">
    <property type="entry name" value="EXPRESSED PROTEIN"/>
    <property type="match status" value="1"/>
</dbReference>
<evidence type="ECO:0000313" key="3">
    <source>
        <dbReference type="EMBL" id="OAY29692.1"/>
    </source>
</evidence>
<name>A0A2C9UGU7_MANES</name>
<accession>A0A2C9UGU7</accession>
<organism evidence="3 4">
    <name type="scientific">Manihot esculenta</name>
    <name type="common">Cassava</name>
    <name type="synonym">Jatropha manihot</name>
    <dbReference type="NCBI Taxonomy" id="3983"/>
    <lineage>
        <taxon>Eukaryota</taxon>
        <taxon>Viridiplantae</taxon>
        <taxon>Streptophyta</taxon>
        <taxon>Embryophyta</taxon>
        <taxon>Tracheophyta</taxon>
        <taxon>Spermatophyta</taxon>
        <taxon>Magnoliopsida</taxon>
        <taxon>eudicotyledons</taxon>
        <taxon>Gunneridae</taxon>
        <taxon>Pentapetalae</taxon>
        <taxon>rosids</taxon>
        <taxon>fabids</taxon>
        <taxon>Malpighiales</taxon>
        <taxon>Euphorbiaceae</taxon>
        <taxon>Crotonoideae</taxon>
        <taxon>Manihoteae</taxon>
        <taxon>Manihot</taxon>
    </lineage>
</organism>
<dbReference type="STRING" id="3983.A0A2C9UGU7"/>
<protein>
    <recommendedName>
        <fullName evidence="2">DUF7086 domain-containing protein</fullName>
    </recommendedName>
</protein>
<dbReference type="Pfam" id="PF23324">
    <property type="entry name" value="DUF7086"/>
    <property type="match status" value="1"/>
</dbReference>
<sequence length="330" mass="37201">MKKQEDMKHSNLEIPVKRKDISSSSNNNNISSSQPDPEGFHQISRMRHDTDLDLDLSLGPRRISPGSLLSSSSSSSSSYSYYYYPCPQLLPPHQKTPQLFPSQAPATTLLRSHTILPATSHTGFTHEPTFHAGAAVIAPSLQSQEGHAAGPSRAPRSRRNPSNTPRNGKSETISPPFPWATNRRAMVHSLDILLSRNIEIITGAVQCKKCEKQYEMEFNLKKFDAIGKYIAENKSSMHDRAPNKWMNPILPTCKYCKQENSVKPLISEKKKSINWLFLLLGEMLGCCTLEQLKYFCKHTKNHRTGAKDRVLYLTYLGFCKQLDPNGPFDR</sequence>
<dbReference type="EMBL" id="CM004401">
    <property type="protein sequence ID" value="OAY29692.1"/>
    <property type="molecule type" value="Genomic_DNA"/>
</dbReference>
<comment type="caution">
    <text evidence="3">The sequence shown here is derived from an EMBL/GenBank/DDBJ whole genome shotgun (WGS) entry which is preliminary data.</text>
</comment>
<gene>
    <name evidence="3" type="ORF">MANES_15G164900v8</name>
</gene>
<feature type="region of interest" description="Disordered" evidence="1">
    <location>
        <begin position="56"/>
        <end position="76"/>
    </location>
</feature>
<dbReference type="Gramene" id="Manes.15G164900.1.v8.1">
    <property type="protein sequence ID" value="Manes.15G164900.1.v8.1.CDS.1"/>
    <property type="gene ID" value="Manes.15G164900.v8.1"/>
</dbReference>
<feature type="region of interest" description="Disordered" evidence="1">
    <location>
        <begin position="142"/>
        <end position="178"/>
    </location>
</feature>
<evidence type="ECO:0000313" key="4">
    <source>
        <dbReference type="Proteomes" id="UP000091857"/>
    </source>
</evidence>
<reference evidence="4" key="1">
    <citation type="journal article" date="2016" name="Nat. Biotechnol.">
        <title>Sequencing wild and cultivated cassava and related species reveals extensive interspecific hybridization and genetic diversity.</title>
        <authorList>
            <person name="Bredeson J.V."/>
            <person name="Lyons J.B."/>
            <person name="Prochnik S.E."/>
            <person name="Wu G.A."/>
            <person name="Ha C.M."/>
            <person name="Edsinger-Gonzales E."/>
            <person name="Grimwood J."/>
            <person name="Schmutz J."/>
            <person name="Rabbi I.Y."/>
            <person name="Egesi C."/>
            <person name="Nauluvula P."/>
            <person name="Lebot V."/>
            <person name="Ndunguru J."/>
            <person name="Mkamilo G."/>
            <person name="Bart R.S."/>
            <person name="Setter T.L."/>
            <person name="Gleadow R.M."/>
            <person name="Kulakow P."/>
            <person name="Ferguson M.E."/>
            <person name="Rounsley S."/>
            <person name="Rokhsar D.S."/>
        </authorList>
    </citation>
    <scope>NUCLEOTIDE SEQUENCE [LARGE SCALE GENOMIC DNA]</scope>
    <source>
        <strain evidence="4">cv. AM560-2</strain>
    </source>
</reference>
<keyword evidence="4" id="KW-1185">Reference proteome</keyword>
<feature type="compositionally biased region" description="Low complexity" evidence="1">
    <location>
        <begin position="148"/>
        <end position="167"/>
    </location>
</feature>
<evidence type="ECO:0000259" key="2">
    <source>
        <dbReference type="Pfam" id="PF23324"/>
    </source>
</evidence>
<feature type="compositionally biased region" description="Low complexity" evidence="1">
    <location>
        <begin position="67"/>
        <end position="76"/>
    </location>
</feature>
<dbReference type="OMA" id="HRASKVW"/>